<name>A0AAU9JWW2_9CILI</name>
<evidence type="ECO:0000313" key="2">
    <source>
        <dbReference type="EMBL" id="CAG9329589.1"/>
    </source>
</evidence>
<proteinExistence type="predicted"/>
<reference evidence="2" key="1">
    <citation type="submission" date="2021-09" db="EMBL/GenBank/DDBJ databases">
        <authorList>
            <consortium name="AG Swart"/>
            <person name="Singh M."/>
            <person name="Singh A."/>
            <person name="Seah K."/>
            <person name="Emmerich C."/>
        </authorList>
    </citation>
    <scope>NUCLEOTIDE SEQUENCE</scope>
    <source>
        <strain evidence="2">ATCC30299</strain>
    </source>
</reference>
<accession>A0AAU9JWW2</accession>
<keyword evidence="3" id="KW-1185">Reference proteome</keyword>
<feature type="coiled-coil region" evidence="1">
    <location>
        <begin position="281"/>
        <end position="395"/>
    </location>
</feature>
<dbReference type="AlphaFoldDB" id="A0AAU9JWW2"/>
<feature type="coiled-coil region" evidence="1">
    <location>
        <begin position="132"/>
        <end position="166"/>
    </location>
</feature>
<sequence length="495" mass="58092">MSKEADKPPKDAPIFSFTEIDRDKISQKFPNLRNRSSSMQDLYEKITTLRSSNSNRSSNSSWNNFIKRNLMPSMTPTSPKIIDLMEKAKKIDFSSPTSSLKSLTRLNSPSSSFLKEATQTIENSIMQLKASYNKIHHDVAQKERTLEILERDLELLENNLEIVDGGDKLEKLNDDYADISNKTIEETLYTETLQHMVINKRLEILGLRKPINMLKKQLKEASALYNHHSASLKRFRSEIPSTAEEFETAKYNFDMVKRNNSLKFNENTSHYEESHALIAYLKEIRRRKKVLESQREKEKKVILLERRLRILESEKKFEDEMENIKRELRKKEKIFMDIQKATNVTSVEDMYPYYLYLKETENRLNQTVKQGLKQLEKLNQDREELSKTLNGIRYQEEKRENLVDISVIRDKYSETCTELDQKEAHLDKLNEIIFAAQNSLEILKSKLGLKLSHSKDFIEQFQSCGDKLHELLKKSTDKKSKSPIYLDLRSVWVLM</sequence>
<keyword evidence="1" id="KW-0175">Coiled coil</keyword>
<evidence type="ECO:0000256" key="1">
    <source>
        <dbReference type="SAM" id="Coils"/>
    </source>
</evidence>
<gene>
    <name evidence="2" type="ORF">BSTOLATCC_MIC49221</name>
</gene>
<dbReference type="EMBL" id="CAJZBQ010000048">
    <property type="protein sequence ID" value="CAG9329589.1"/>
    <property type="molecule type" value="Genomic_DNA"/>
</dbReference>
<dbReference type="Proteomes" id="UP001162131">
    <property type="component" value="Unassembled WGS sequence"/>
</dbReference>
<protein>
    <submittedName>
        <fullName evidence="2">Uncharacterized protein</fullName>
    </submittedName>
</protein>
<comment type="caution">
    <text evidence="2">The sequence shown here is derived from an EMBL/GenBank/DDBJ whole genome shotgun (WGS) entry which is preliminary data.</text>
</comment>
<organism evidence="2 3">
    <name type="scientific">Blepharisma stoltei</name>
    <dbReference type="NCBI Taxonomy" id="1481888"/>
    <lineage>
        <taxon>Eukaryota</taxon>
        <taxon>Sar</taxon>
        <taxon>Alveolata</taxon>
        <taxon>Ciliophora</taxon>
        <taxon>Postciliodesmatophora</taxon>
        <taxon>Heterotrichea</taxon>
        <taxon>Heterotrichida</taxon>
        <taxon>Blepharismidae</taxon>
        <taxon>Blepharisma</taxon>
    </lineage>
</organism>
<evidence type="ECO:0000313" key="3">
    <source>
        <dbReference type="Proteomes" id="UP001162131"/>
    </source>
</evidence>